<dbReference type="InterPro" id="IPR008258">
    <property type="entry name" value="Transglycosylase_SLT_dom_1"/>
</dbReference>
<evidence type="ECO:0000313" key="5">
    <source>
        <dbReference type="EMBL" id="MCO6024627.1"/>
    </source>
</evidence>
<organism evidence="5 6">
    <name type="scientific">Segatella cerevisiae</name>
    <dbReference type="NCBI Taxonomy" id="2053716"/>
    <lineage>
        <taxon>Bacteria</taxon>
        <taxon>Pseudomonadati</taxon>
        <taxon>Bacteroidota</taxon>
        <taxon>Bacteroidia</taxon>
        <taxon>Bacteroidales</taxon>
        <taxon>Prevotellaceae</taxon>
        <taxon>Segatella</taxon>
    </lineage>
</organism>
<keyword evidence="3" id="KW-0732">Signal</keyword>
<feature type="region of interest" description="Disordered" evidence="2">
    <location>
        <begin position="380"/>
        <end position="399"/>
    </location>
</feature>
<reference evidence="5 6" key="1">
    <citation type="submission" date="2022-06" db="EMBL/GenBank/DDBJ databases">
        <title>A taxonomic note on the genus Prevotella: Description of four novel genera and emended description of the genera Hallella and Xylanibacter.</title>
        <authorList>
            <person name="Hitch T.C.A."/>
        </authorList>
    </citation>
    <scope>NUCLEOTIDE SEQUENCE [LARGE SCALE GENOMIC DNA]</scope>
    <source>
        <strain evidence="5 6">DSM 100619</strain>
    </source>
</reference>
<comment type="caution">
    <text evidence="5">The sequence shown here is derived from an EMBL/GenBank/DDBJ whole genome shotgun (WGS) entry which is preliminary data.</text>
</comment>
<dbReference type="PANTHER" id="PTHR37423">
    <property type="entry name" value="SOLUBLE LYTIC MUREIN TRANSGLYCOSYLASE-RELATED"/>
    <property type="match status" value="1"/>
</dbReference>
<keyword evidence="6" id="KW-1185">Reference proteome</keyword>
<dbReference type="Gene3D" id="1.10.530.10">
    <property type="match status" value="1"/>
</dbReference>
<evidence type="ECO:0000256" key="1">
    <source>
        <dbReference type="ARBA" id="ARBA00007734"/>
    </source>
</evidence>
<feature type="compositionally biased region" description="Basic residues" evidence="2">
    <location>
        <begin position="390"/>
        <end position="399"/>
    </location>
</feature>
<accession>A0ABT1BU61</accession>
<evidence type="ECO:0000313" key="6">
    <source>
        <dbReference type="Proteomes" id="UP001204015"/>
    </source>
</evidence>
<feature type="signal peptide" evidence="3">
    <location>
        <begin position="1"/>
        <end position="22"/>
    </location>
</feature>
<comment type="similarity">
    <text evidence="1">Belongs to the transglycosylase Slt family.</text>
</comment>
<dbReference type="Gene3D" id="3.40.190.10">
    <property type="entry name" value="Periplasmic binding protein-like II"/>
    <property type="match status" value="1"/>
</dbReference>
<feature type="domain" description="Transglycosylase SLT" evidence="4">
    <location>
        <begin position="208"/>
        <end position="321"/>
    </location>
</feature>
<dbReference type="Proteomes" id="UP001204015">
    <property type="component" value="Unassembled WGS sequence"/>
</dbReference>
<sequence>MKPYLLIIIPLLLLAACSSRQAPEVTPWGTVVGDNKTAADSVQRRFSLDDIMNNGELIMLTLTGPETYYDYRGNGMGLQYLLCDKFAQNIGVSLRVEVCKDTMDLVNQLQKGNGDLIAFPLSKSLSKKIKDNLLYCGVSMDSSKLQWAVNKDNKELADSLNHWFRPQMIAETRREEDFLLSTRSVVRHVYSPMLNPSAGIISRYDNLFQMFAPMARMDWRLMAAQCYQESCFDPNAHSWAGAEGLMQIMPSTASHLGLDLGELHNPESNVAAAAKYMAELGGRFSDIPDPGQRCYYVLASYNGGYQHIRDAMSLASKFGRNPYNWGDVSEFVLNLSTPQFYNDPVVKYGYMRGAETVDYVNRIRSRWSEYRGVAHGGGFSPGHFENNTPHRSRHRNRFR</sequence>
<feature type="chain" id="PRO_5046662850" evidence="3">
    <location>
        <begin position="23"/>
        <end position="399"/>
    </location>
</feature>
<evidence type="ECO:0000256" key="3">
    <source>
        <dbReference type="SAM" id="SignalP"/>
    </source>
</evidence>
<dbReference type="InterPro" id="IPR023346">
    <property type="entry name" value="Lysozyme-like_dom_sf"/>
</dbReference>
<evidence type="ECO:0000259" key="4">
    <source>
        <dbReference type="Pfam" id="PF01464"/>
    </source>
</evidence>
<name>A0ABT1BU61_9BACT</name>
<proteinExistence type="inferred from homology"/>
<evidence type="ECO:0000256" key="2">
    <source>
        <dbReference type="SAM" id="MobiDB-lite"/>
    </source>
</evidence>
<dbReference type="RefSeq" id="WP_252759989.1">
    <property type="nucleotide sequence ID" value="NZ_JAMXLY010000004.1"/>
</dbReference>
<dbReference type="CDD" id="cd13403">
    <property type="entry name" value="MLTF-like"/>
    <property type="match status" value="1"/>
</dbReference>
<dbReference type="SUPFAM" id="SSF53955">
    <property type="entry name" value="Lysozyme-like"/>
    <property type="match status" value="1"/>
</dbReference>
<gene>
    <name evidence="5" type="ORF">NG821_02015</name>
</gene>
<protein>
    <submittedName>
        <fullName evidence="5">Transglycosylase SLT domain-containing protein</fullName>
    </submittedName>
</protein>
<dbReference type="PROSITE" id="PS51257">
    <property type="entry name" value="PROKAR_LIPOPROTEIN"/>
    <property type="match status" value="1"/>
</dbReference>
<dbReference type="Pfam" id="PF01464">
    <property type="entry name" value="SLT"/>
    <property type="match status" value="1"/>
</dbReference>
<dbReference type="EMBL" id="JAMXLY010000004">
    <property type="protein sequence ID" value="MCO6024627.1"/>
    <property type="molecule type" value="Genomic_DNA"/>
</dbReference>
<dbReference type="PANTHER" id="PTHR37423:SF2">
    <property type="entry name" value="MEMBRANE-BOUND LYTIC MUREIN TRANSGLYCOSYLASE C"/>
    <property type="match status" value="1"/>
</dbReference>